<evidence type="ECO:0000313" key="10">
    <source>
        <dbReference type="Proteomes" id="UP000186940"/>
    </source>
</evidence>
<dbReference type="GO" id="GO:0004664">
    <property type="term" value="F:prephenate dehydratase activity"/>
    <property type="evidence" value="ECO:0007669"/>
    <property type="project" value="UniProtKB-EC"/>
</dbReference>
<protein>
    <recommendedName>
        <fullName evidence="2">prephenate dehydratase</fullName>
        <ecNumber evidence="2">4.2.1.51</ecNumber>
    </recommendedName>
</protein>
<dbReference type="EMBL" id="LYOS01000001">
    <property type="protein sequence ID" value="OFV68373.1"/>
    <property type="molecule type" value="Genomic_DNA"/>
</dbReference>
<dbReference type="InterPro" id="IPR008242">
    <property type="entry name" value="Chor_mutase/pphenate_deHydtase"/>
</dbReference>
<evidence type="ECO:0000313" key="9">
    <source>
        <dbReference type="EMBL" id="OFV68373.1"/>
    </source>
</evidence>
<dbReference type="InterPro" id="IPR045865">
    <property type="entry name" value="ACT-like_dom_sf"/>
</dbReference>
<dbReference type="PANTHER" id="PTHR21022">
    <property type="entry name" value="PREPHENATE DEHYDRATASE P PROTEIN"/>
    <property type="match status" value="1"/>
</dbReference>
<dbReference type="PROSITE" id="PS51671">
    <property type="entry name" value="ACT"/>
    <property type="match status" value="1"/>
</dbReference>
<dbReference type="Pfam" id="PF00800">
    <property type="entry name" value="PDT"/>
    <property type="match status" value="1"/>
</dbReference>
<evidence type="ECO:0000259" key="8">
    <source>
        <dbReference type="PROSITE" id="PS51671"/>
    </source>
</evidence>
<dbReference type="GO" id="GO:0009094">
    <property type="term" value="P:L-phenylalanine biosynthetic process"/>
    <property type="evidence" value="ECO:0007669"/>
    <property type="project" value="UniProtKB-UniPathway"/>
</dbReference>
<dbReference type="InterPro" id="IPR002912">
    <property type="entry name" value="ACT_dom"/>
</dbReference>
<dbReference type="STRING" id="1838285.SCAL_000049"/>
<dbReference type="PIRSF" id="PIRSF001500">
    <property type="entry name" value="Chor_mut_pdt_Ppr"/>
    <property type="match status" value="1"/>
</dbReference>
<feature type="domain" description="Prephenate dehydratase" evidence="7">
    <location>
        <begin position="16"/>
        <end position="195"/>
    </location>
</feature>
<evidence type="ECO:0000256" key="1">
    <source>
        <dbReference type="ARBA" id="ARBA00004741"/>
    </source>
</evidence>
<dbReference type="PROSITE" id="PS51171">
    <property type="entry name" value="PREPHENATE_DEHYDR_3"/>
    <property type="match status" value="1"/>
</dbReference>
<dbReference type="InterPro" id="IPR001086">
    <property type="entry name" value="Preph_deHydtase"/>
</dbReference>
<keyword evidence="3" id="KW-0028">Amino-acid biosynthesis</keyword>
<keyword evidence="9" id="KW-0413">Isomerase</keyword>
<evidence type="ECO:0000256" key="5">
    <source>
        <dbReference type="ARBA" id="ARBA00023222"/>
    </source>
</evidence>
<reference evidence="9" key="1">
    <citation type="submission" date="2016-05" db="EMBL/GenBank/DDBJ databases">
        <title>Microbial consortia oxidize butane by reversing methanogenesis.</title>
        <authorList>
            <person name="Laso-Perez R."/>
            <person name="Richter M."/>
            <person name="Wegener G."/>
            <person name="Musat F."/>
        </authorList>
    </citation>
    <scope>NUCLEOTIDE SEQUENCE [LARGE SCALE GENOMIC DNA]</scope>
    <source>
        <strain evidence="9">BOX2</strain>
    </source>
</reference>
<accession>A0A1F2PAU2</accession>
<comment type="pathway">
    <text evidence="1">Amino-acid biosynthesis; L-phenylalanine biosynthesis; phenylpyruvate from prephenate: step 1/1.</text>
</comment>
<organism evidence="9 10">
    <name type="scientific">Candidatus Syntropharchaeum caldarium</name>
    <dbReference type="NCBI Taxonomy" id="1838285"/>
    <lineage>
        <taxon>Archaea</taxon>
        <taxon>Methanobacteriati</taxon>
        <taxon>Methanobacteriota</taxon>
        <taxon>Stenosarchaea group</taxon>
        <taxon>Methanomicrobia</taxon>
        <taxon>Methanosarcinales</taxon>
        <taxon>ANME-2 cluster</taxon>
        <taxon>Candidatus Syntropharchaeum</taxon>
    </lineage>
</organism>
<evidence type="ECO:0000256" key="6">
    <source>
        <dbReference type="ARBA" id="ARBA00023239"/>
    </source>
</evidence>
<dbReference type="Pfam" id="PF01842">
    <property type="entry name" value="ACT"/>
    <property type="match status" value="1"/>
</dbReference>
<sequence>MNIKKINEVSIFDMIKIAALGPANTFSELAAIKYGKTLGRAFSVELYPTIGKVFDAVGAKCSCAVLPIENMAEGYVSAVLDHLIHSDLFIVHELLLPIQFTFAANCSSLDQVEKVYAQFVTQGQCERFLDKMGDMGVSVITTQSNGTSLEQLQKRIPNEAAIVPSFAVKPGDFPLVIPEIADRSNNQTRFITIASHTIAYDPARKYKTTLLIVESVDRPGMLSDILSSFSIRNINLVSIMSRPTKEMLGRYHFFIDVEGHAQEARIREALAEIERENTIRMLGSYVVAQQEGDL</sequence>
<keyword evidence="4" id="KW-0057">Aromatic amino acid biosynthesis</keyword>
<dbReference type="GO" id="GO:0005737">
    <property type="term" value="C:cytoplasm"/>
    <property type="evidence" value="ECO:0007669"/>
    <property type="project" value="TreeGrafter"/>
</dbReference>
<dbReference type="AlphaFoldDB" id="A0A1F2PAU2"/>
<proteinExistence type="predicted"/>
<feature type="domain" description="ACT" evidence="8">
    <location>
        <begin position="210"/>
        <end position="284"/>
    </location>
</feature>
<dbReference type="Proteomes" id="UP000186940">
    <property type="component" value="Unassembled WGS sequence"/>
</dbReference>
<evidence type="ECO:0000256" key="2">
    <source>
        <dbReference type="ARBA" id="ARBA00013147"/>
    </source>
</evidence>
<keyword evidence="10" id="KW-1185">Reference proteome</keyword>
<dbReference type="PANTHER" id="PTHR21022:SF19">
    <property type="entry name" value="PREPHENATE DEHYDRATASE-RELATED"/>
    <property type="match status" value="1"/>
</dbReference>
<evidence type="ECO:0000259" key="7">
    <source>
        <dbReference type="PROSITE" id="PS51171"/>
    </source>
</evidence>
<comment type="caution">
    <text evidence="9">The sequence shown here is derived from an EMBL/GenBank/DDBJ whole genome shotgun (WGS) entry which is preliminary data.</text>
</comment>
<keyword evidence="6" id="KW-0456">Lyase</keyword>
<dbReference type="SUPFAM" id="SSF53850">
    <property type="entry name" value="Periplasmic binding protein-like II"/>
    <property type="match status" value="1"/>
</dbReference>
<evidence type="ECO:0000256" key="4">
    <source>
        <dbReference type="ARBA" id="ARBA00023141"/>
    </source>
</evidence>
<dbReference type="EC" id="4.2.1.51" evidence="2"/>
<dbReference type="Gene3D" id="3.40.190.10">
    <property type="entry name" value="Periplasmic binding protein-like II"/>
    <property type="match status" value="2"/>
</dbReference>
<dbReference type="GO" id="GO:0016853">
    <property type="term" value="F:isomerase activity"/>
    <property type="evidence" value="ECO:0007669"/>
    <property type="project" value="UniProtKB-KW"/>
</dbReference>
<keyword evidence="5" id="KW-0584">Phenylalanine biosynthesis</keyword>
<gene>
    <name evidence="9" type="ORF">SCAL_000049</name>
</gene>
<dbReference type="Gene3D" id="3.30.70.260">
    <property type="match status" value="1"/>
</dbReference>
<evidence type="ECO:0000256" key="3">
    <source>
        <dbReference type="ARBA" id="ARBA00022605"/>
    </source>
</evidence>
<dbReference type="UniPathway" id="UPA00121">
    <property type="reaction ID" value="UER00345"/>
</dbReference>
<name>A0A1F2PAU2_9EURY</name>
<dbReference type="CDD" id="cd04905">
    <property type="entry name" value="ACT_CM-PDT"/>
    <property type="match status" value="1"/>
</dbReference>
<dbReference type="SUPFAM" id="SSF55021">
    <property type="entry name" value="ACT-like"/>
    <property type="match status" value="1"/>
</dbReference>